<dbReference type="EMBL" id="MU393480">
    <property type="protein sequence ID" value="KAI4864888.1"/>
    <property type="molecule type" value="Genomic_DNA"/>
</dbReference>
<sequence>MGVPKVPPGVLFSSGSSGLTGPPRSQMESGEWARLADDWEKRLARAEKAVAVEDRRAARKAAKVPREAAKAEAKEERAKAKAERAKVKAEKAKAKEEKAKARAEKAQEVLVRGHRNWVGAVPTRLLCSIRHKEQRKGNNTPAFHHTSPTFTTSHLLTGSIFTLRGQSPWNLPFFRTLVSGGLPLQGFLDLIKALPLLRGCPAHCRDFSQPTSWLLDRIQTPIVPVAGRAEDKQGASKYPADTRRPCLPRRFRKGGRDAEPPGTHWKISKPATYLDRRARSLRVFNACAASLKLASRRHISTDERANGPAKVEAVPVTPATTELATPYHIVDTMGIGAGQAIGSEKAMEAELVTIYSQPDDVGGERGNPSVEQPSPQLSQVVHRRDSIITSEDV</sequence>
<keyword evidence="2" id="KW-1185">Reference proteome</keyword>
<reference evidence="1 2" key="1">
    <citation type="journal article" date="2022" name="New Phytol.">
        <title>Ecological generalism drives hyperdiversity of secondary metabolite gene clusters in xylarialean endophytes.</title>
        <authorList>
            <person name="Franco M.E.E."/>
            <person name="Wisecaver J.H."/>
            <person name="Arnold A.E."/>
            <person name="Ju Y.M."/>
            <person name="Slot J.C."/>
            <person name="Ahrendt S."/>
            <person name="Moore L.P."/>
            <person name="Eastman K.E."/>
            <person name="Scott K."/>
            <person name="Konkel Z."/>
            <person name="Mondo S.J."/>
            <person name="Kuo A."/>
            <person name="Hayes R.D."/>
            <person name="Haridas S."/>
            <person name="Andreopoulos B."/>
            <person name="Riley R."/>
            <person name="LaButti K."/>
            <person name="Pangilinan J."/>
            <person name="Lipzen A."/>
            <person name="Amirebrahimi M."/>
            <person name="Yan J."/>
            <person name="Adam C."/>
            <person name="Keymanesh K."/>
            <person name="Ng V."/>
            <person name="Louie K."/>
            <person name="Northen T."/>
            <person name="Drula E."/>
            <person name="Henrissat B."/>
            <person name="Hsieh H.M."/>
            <person name="Youens-Clark K."/>
            <person name="Lutzoni F."/>
            <person name="Miadlikowska J."/>
            <person name="Eastwood D.C."/>
            <person name="Hamelin R.C."/>
            <person name="Grigoriev I.V."/>
            <person name="U'Ren J.M."/>
        </authorList>
    </citation>
    <scope>NUCLEOTIDE SEQUENCE [LARGE SCALE GENOMIC DNA]</scope>
    <source>
        <strain evidence="1 2">CBS 119005</strain>
    </source>
</reference>
<protein>
    <submittedName>
        <fullName evidence="1">Uncharacterized protein</fullName>
    </submittedName>
</protein>
<evidence type="ECO:0000313" key="2">
    <source>
        <dbReference type="Proteomes" id="UP001497700"/>
    </source>
</evidence>
<name>A0ACB9Z094_9PEZI</name>
<accession>A0ACB9Z094</accession>
<organism evidence="1 2">
    <name type="scientific">Hypoxylon rubiginosum</name>
    <dbReference type="NCBI Taxonomy" id="110542"/>
    <lineage>
        <taxon>Eukaryota</taxon>
        <taxon>Fungi</taxon>
        <taxon>Dikarya</taxon>
        <taxon>Ascomycota</taxon>
        <taxon>Pezizomycotina</taxon>
        <taxon>Sordariomycetes</taxon>
        <taxon>Xylariomycetidae</taxon>
        <taxon>Xylariales</taxon>
        <taxon>Hypoxylaceae</taxon>
        <taxon>Hypoxylon</taxon>
    </lineage>
</organism>
<proteinExistence type="predicted"/>
<comment type="caution">
    <text evidence="1">The sequence shown here is derived from an EMBL/GenBank/DDBJ whole genome shotgun (WGS) entry which is preliminary data.</text>
</comment>
<evidence type="ECO:0000313" key="1">
    <source>
        <dbReference type="EMBL" id="KAI4864888.1"/>
    </source>
</evidence>
<gene>
    <name evidence="1" type="ORF">F4820DRAFT_448636</name>
</gene>
<dbReference type="Proteomes" id="UP001497700">
    <property type="component" value="Unassembled WGS sequence"/>
</dbReference>